<keyword evidence="2 4" id="KW-0238">DNA-binding</keyword>
<evidence type="ECO:0000256" key="3">
    <source>
        <dbReference type="ARBA" id="ARBA00023163"/>
    </source>
</evidence>
<dbReference type="GO" id="GO:0003700">
    <property type="term" value="F:DNA-binding transcription factor activity"/>
    <property type="evidence" value="ECO:0007669"/>
    <property type="project" value="TreeGrafter"/>
</dbReference>
<name>A0A2S5ZW99_9NOCA</name>
<dbReference type="GeneID" id="66719752"/>
<dbReference type="Proteomes" id="UP000238356">
    <property type="component" value="Unassembled WGS sequence"/>
</dbReference>
<gene>
    <name evidence="6" type="ORF">C5F51_32775</name>
</gene>
<dbReference type="InterPro" id="IPR001647">
    <property type="entry name" value="HTH_TetR"/>
</dbReference>
<feature type="DNA-binding region" description="H-T-H motif" evidence="4">
    <location>
        <begin position="31"/>
        <end position="50"/>
    </location>
</feature>
<dbReference type="PANTHER" id="PTHR30055">
    <property type="entry name" value="HTH-TYPE TRANSCRIPTIONAL REGULATOR RUTR"/>
    <property type="match status" value="1"/>
</dbReference>
<reference evidence="6 7" key="1">
    <citation type="submission" date="2018-02" db="EMBL/GenBank/DDBJ databases">
        <title>8 Nocardia nova and 1 Nocardia cyriacigeorgica strain used for evolution to TMP-SMX.</title>
        <authorList>
            <person name="Mehta H."/>
            <person name="Weng J."/>
            <person name="Shamoo Y."/>
        </authorList>
    </citation>
    <scope>NUCLEOTIDE SEQUENCE [LARGE SCALE GENOMIC DNA]</scope>
    <source>
        <strain evidence="6 7">BAA2227</strain>
    </source>
</reference>
<dbReference type="RefSeq" id="WP_082940694.1">
    <property type="nucleotide sequence ID" value="NZ_JADLQW010000018.1"/>
</dbReference>
<dbReference type="PRINTS" id="PR00455">
    <property type="entry name" value="HTHTETR"/>
</dbReference>
<evidence type="ECO:0000256" key="2">
    <source>
        <dbReference type="ARBA" id="ARBA00023125"/>
    </source>
</evidence>
<feature type="domain" description="HTH tetR-type" evidence="5">
    <location>
        <begin position="8"/>
        <end position="68"/>
    </location>
</feature>
<evidence type="ECO:0000313" key="6">
    <source>
        <dbReference type="EMBL" id="PPJ21783.1"/>
    </source>
</evidence>
<evidence type="ECO:0000313" key="7">
    <source>
        <dbReference type="Proteomes" id="UP000238356"/>
    </source>
</evidence>
<dbReference type="PANTHER" id="PTHR30055:SF234">
    <property type="entry name" value="HTH-TYPE TRANSCRIPTIONAL REGULATOR BETI"/>
    <property type="match status" value="1"/>
</dbReference>
<accession>A0A2S5ZW99</accession>
<evidence type="ECO:0000256" key="4">
    <source>
        <dbReference type="PROSITE-ProRule" id="PRU00335"/>
    </source>
</evidence>
<keyword evidence="1" id="KW-0805">Transcription regulation</keyword>
<protein>
    <submittedName>
        <fullName evidence="6">TetR family transcriptional regulator</fullName>
    </submittedName>
</protein>
<comment type="caution">
    <text evidence="6">The sequence shown here is derived from an EMBL/GenBank/DDBJ whole genome shotgun (WGS) entry which is preliminary data.</text>
</comment>
<dbReference type="InterPro" id="IPR009057">
    <property type="entry name" value="Homeodomain-like_sf"/>
</dbReference>
<dbReference type="PROSITE" id="PS50977">
    <property type="entry name" value="HTH_TETR_2"/>
    <property type="match status" value="1"/>
</dbReference>
<sequence length="212" mass="23161">MPDRTRGERARAAVIDAAITLLTTGGYTALTTRAVQETSGLSRGSMLHQFRTREDLLAATVEELVARRAARAEEMIAKFRAEPPGDRLTAAIVAVRELFSGPDFLAEMELWAAARTNPTLHETLVPVVERIGGRLREQLAELFGAELAAHPDYPKVSMLTVEVARGLAFSAPIRRGHGDPILLEYWCAAAATMLGRPAPGTPHRDHDYRVVV</sequence>
<dbReference type="Gene3D" id="1.10.357.10">
    <property type="entry name" value="Tetracycline Repressor, domain 2"/>
    <property type="match status" value="1"/>
</dbReference>
<dbReference type="EMBL" id="PSZD01000034">
    <property type="protein sequence ID" value="PPJ21783.1"/>
    <property type="molecule type" value="Genomic_DNA"/>
</dbReference>
<keyword evidence="3" id="KW-0804">Transcription</keyword>
<proteinExistence type="predicted"/>
<dbReference type="AlphaFoldDB" id="A0A2S5ZW99"/>
<organism evidence="6 7">
    <name type="scientific">Nocardia nova</name>
    <dbReference type="NCBI Taxonomy" id="37330"/>
    <lineage>
        <taxon>Bacteria</taxon>
        <taxon>Bacillati</taxon>
        <taxon>Actinomycetota</taxon>
        <taxon>Actinomycetes</taxon>
        <taxon>Mycobacteriales</taxon>
        <taxon>Nocardiaceae</taxon>
        <taxon>Nocardia</taxon>
    </lineage>
</organism>
<dbReference type="SUPFAM" id="SSF46689">
    <property type="entry name" value="Homeodomain-like"/>
    <property type="match status" value="1"/>
</dbReference>
<keyword evidence="7" id="KW-1185">Reference proteome</keyword>
<dbReference type="InterPro" id="IPR050109">
    <property type="entry name" value="HTH-type_TetR-like_transc_reg"/>
</dbReference>
<evidence type="ECO:0000259" key="5">
    <source>
        <dbReference type="PROSITE" id="PS50977"/>
    </source>
</evidence>
<dbReference type="GO" id="GO:0000976">
    <property type="term" value="F:transcription cis-regulatory region binding"/>
    <property type="evidence" value="ECO:0007669"/>
    <property type="project" value="TreeGrafter"/>
</dbReference>
<dbReference type="Pfam" id="PF00440">
    <property type="entry name" value="TetR_N"/>
    <property type="match status" value="1"/>
</dbReference>
<evidence type="ECO:0000256" key="1">
    <source>
        <dbReference type="ARBA" id="ARBA00023015"/>
    </source>
</evidence>